<evidence type="ECO:0000313" key="5">
    <source>
        <dbReference type="WBParaSite" id="SCUD_0002097901-mRNA-1"/>
    </source>
</evidence>
<evidence type="ECO:0000313" key="3">
    <source>
        <dbReference type="EMBL" id="VDP73953.1"/>
    </source>
</evidence>
<dbReference type="WBParaSite" id="SCUD_0002097901-mRNA-1">
    <property type="protein sequence ID" value="SCUD_0002097901-mRNA-1"/>
    <property type="gene ID" value="SCUD_0002097901"/>
</dbReference>
<feature type="coiled-coil region" evidence="1">
    <location>
        <begin position="69"/>
        <end position="151"/>
    </location>
</feature>
<protein>
    <submittedName>
        <fullName evidence="5">Coiled-coil domain-containing protein 176</fullName>
    </submittedName>
</protein>
<keyword evidence="4" id="KW-1185">Reference proteome</keyword>
<accession>A0A183L0X7</accession>
<proteinExistence type="predicted"/>
<organism evidence="5">
    <name type="scientific">Schistosoma curassoni</name>
    <dbReference type="NCBI Taxonomy" id="6186"/>
    <lineage>
        <taxon>Eukaryota</taxon>
        <taxon>Metazoa</taxon>
        <taxon>Spiralia</taxon>
        <taxon>Lophotrochozoa</taxon>
        <taxon>Platyhelminthes</taxon>
        <taxon>Trematoda</taxon>
        <taxon>Digenea</taxon>
        <taxon>Strigeidida</taxon>
        <taxon>Schistosomatoidea</taxon>
        <taxon>Schistosomatidae</taxon>
        <taxon>Schistosoma</taxon>
    </lineage>
</organism>
<keyword evidence="1" id="KW-0175">Coiled coil</keyword>
<dbReference type="GO" id="GO:0035735">
    <property type="term" value="P:intraciliary transport involved in cilium assembly"/>
    <property type="evidence" value="ECO:0007669"/>
    <property type="project" value="InterPro"/>
</dbReference>
<reference evidence="3 4" key="2">
    <citation type="submission" date="2018-11" db="EMBL/GenBank/DDBJ databases">
        <authorList>
            <consortium name="Pathogen Informatics"/>
        </authorList>
    </citation>
    <scope>NUCLEOTIDE SEQUENCE [LARGE SCALE GENOMIC DNA]</scope>
    <source>
        <strain evidence="3">Dakar</strain>
        <strain evidence="4">Dakar, Senegal</strain>
    </source>
</reference>
<gene>
    <name evidence="3" type="ORF">SCUD_LOCUS20978</name>
</gene>
<evidence type="ECO:0000313" key="4">
    <source>
        <dbReference type="Proteomes" id="UP000279833"/>
    </source>
</evidence>
<evidence type="ECO:0000256" key="1">
    <source>
        <dbReference type="SAM" id="Coils"/>
    </source>
</evidence>
<sequence>MRKVEAKHLAAEKLRREKWETEKAKHFKEVTIRGMENEVAQMIANHKAEMASLRQSCAQQIQAADVRAYQAYISHIEELKQTLNQTLAEERNSLEAHRRRLLDEISDERERLALTASKQRAEMDTLRNNLEVALTQANEQHKMEIEQLRADLIQRHKVSFYYIRIILLLHGYLFYILDQNSSNKEFSKYR</sequence>
<dbReference type="GO" id="GO:0005929">
    <property type="term" value="C:cilium"/>
    <property type="evidence" value="ECO:0007669"/>
    <property type="project" value="GOC"/>
</dbReference>
<dbReference type="GO" id="GO:0034451">
    <property type="term" value="C:centriolar satellite"/>
    <property type="evidence" value="ECO:0007669"/>
    <property type="project" value="TreeGrafter"/>
</dbReference>
<dbReference type="Proteomes" id="UP000279833">
    <property type="component" value="Unassembled WGS sequence"/>
</dbReference>
<dbReference type="STRING" id="6186.A0A183L0X7"/>
<keyword evidence="2" id="KW-0472">Membrane</keyword>
<keyword evidence="2" id="KW-0812">Transmembrane</keyword>
<dbReference type="InterPro" id="IPR030465">
    <property type="entry name" value="CEP131"/>
</dbReference>
<dbReference type="EMBL" id="UZAK01045453">
    <property type="protein sequence ID" value="VDP73953.1"/>
    <property type="molecule type" value="Genomic_DNA"/>
</dbReference>
<dbReference type="AlphaFoldDB" id="A0A183L0X7"/>
<dbReference type="PANTHER" id="PTHR31540">
    <property type="entry name" value="CENTROSOMAL PROTEIN OF 131 KDA"/>
    <property type="match status" value="1"/>
</dbReference>
<dbReference type="GO" id="GO:0010824">
    <property type="term" value="P:regulation of centrosome duplication"/>
    <property type="evidence" value="ECO:0007669"/>
    <property type="project" value="TreeGrafter"/>
</dbReference>
<name>A0A183L0X7_9TREM</name>
<keyword evidence="2" id="KW-1133">Transmembrane helix</keyword>
<reference evidence="5" key="1">
    <citation type="submission" date="2016-06" db="UniProtKB">
        <authorList>
            <consortium name="WormBaseParasite"/>
        </authorList>
    </citation>
    <scope>IDENTIFICATION</scope>
</reference>
<evidence type="ECO:0000256" key="2">
    <source>
        <dbReference type="SAM" id="Phobius"/>
    </source>
</evidence>
<dbReference type="PANTHER" id="PTHR31540:SF1">
    <property type="entry name" value="CENTROSOMAL PROTEIN OF 131 KDA"/>
    <property type="match status" value="1"/>
</dbReference>
<feature type="transmembrane region" description="Helical" evidence="2">
    <location>
        <begin position="158"/>
        <end position="177"/>
    </location>
</feature>